<proteinExistence type="predicted"/>
<name>A0A375I7E8_9BURK</name>
<dbReference type="EMBL" id="OOEF01000028">
    <property type="protein sequence ID" value="SPK70008.1"/>
    <property type="molecule type" value="Genomic_DNA"/>
</dbReference>
<dbReference type="AlphaFoldDB" id="A0A375I7E8"/>
<organism evidence="1 2">
    <name type="scientific">Cupriavidus taiwanensis</name>
    <dbReference type="NCBI Taxonomy" id="164546"/>
    <lineage>
        <taxon>Bacteria</taxon>
        <taxon>Pseudomonadati</taxon>
        <taxon>Pseudomonadota</taxon>
        <taxon>Betaproteobacteria</taxon>
        <taxon>Burkholderiales</taxon>
        <taxon>Burkholderiaceae</taxon>
        <taxon>Cupriavidus</taxon>
    </lineage>
</organism>
<dbReference type="Proteomes" id="UP000255505">
    <property type="component" value="Unassembled WGS sequence"/>
</dbReference>
<accession>A0A375I7E8</accession>
<evidence type="ECO:0000313" key="2">
    <source>
        <dbReference type="Proteomes" id="UP000255505"/>
    </source>
</evidence>
<reference evidence="1 2" key="1">
    <citation type="submission" date="2018-01" db="EMBL/GenBank/DDBJ databases">
        <authorList>
            <person name="Gaut B.S."/>
            <person name="Morton B.R."/>
            <person name="Clegg M.T."/>
            <person name="Duvall M.R."/>
        </authorList>
    </citation>
    <scope>NUCLEOTIDE SEQUENCE [LARGE SCALE GENOMIC DNA]</scope>
    <source>
        <strain evidence="1">Cupriavidus taiwanensis LMG 19425</strain>
    </source>
</reference>
<gene>
    <name evidence="1" type="ORF">CT19425_U340014</name>
</gene>
<protein>
    <submittedName>
        <fullName evidence="1">Uncharacterized protein</fullName>
    </submittedName>
</protein>
<evidence type="ECO:0000313" key="1">
    <source>
        <dbReference type="EMBL" id="SPK70008.1"/>
    </source>
</evidence>
<sequence>MPRDGLCHSTEGSQIADTRQSLSYERLFACAECLPHLFGTLKFVAVQVHGRGGDRRVAQVVTHGGEFSQAGVTVSHPGGRCTAQFLRSHWVIGIDRVGGLRKEAP</sequence>